<name>A0ABR0XML8_REHGL</name>
<reference evidence="7 8" key="1">
    <citation type="journal article" date="2021" name="Comput. Struct. Biotechnol. J.">
        <title>De novo genome assembly of the potent medicinal plant Rehmannia glutinosa using nanopore technology.</title>
        <authorList>
            <person name="Ma L."/>
            <person name="Dong C."/>
            <person name="Song C."/>
            <person name="Wang X."/>
            <person name="Zheng X."/>
            <person name="Niu Y."/>
            <person name="Chen S."/>
            <person name="Feng W."/>
        </authorList>
    </citation>
    <scope>NUCLEOTIDE SEQUENCE [LARGE SCALE GENOMIC DNA]</scope>
    <source>
        <strain evidence="7">DH-2019</strain>
    </source>
</reference>
<evidence type="ECO:0000256" key="3">
    <source>
        <dbReference type="ARBA" id="ARBA00022964"/>
    </source>
</evidence>
<comment type="similarity">
    <text evidence="1">Belongs to the alkB family.</text>
</comment>
<keyword evidence="5" id="KW-0408">Iron</keyword>
<proteinExistence type="inferred from homology"/>
<keyword evidence="4" id="KW-0560">Oxidoreductase</keyword>
<feature type="domain" description="Fe2OG dioxygenase" evidence="6">
    <location>
        <begin position="304"/>
        <end position="424"/>
    </location>
</feature>
<dbReference type="InterPro" id="IPR005123">
    <property type="entry name" value="Oxoglu/Fe-dep_dioxygenase_dom"/>
</dbReference>
<accession>A0ABR0XML8</accession>
<dbReference type="InterPro" id="IPR037151">
    <property type="entry name" value="AlkB-like_sf"/>
</dbReference>
<dbReference type="PANTHER" id="PTHR16557:SF11">
    <property type="entry name" value="ALPHA-KETOGLUTARATE-DEPENDENT DIOXYGENASE ALKB"/>
    <property type="match status" value="1"/>
</dbReference>
<evidence type="ECO:0000256" key="2">
    <source>
        <dbReference type="ARBA" id="ARBA00022723"/>
    </source>
</evidence>
<sequence>MAMALCNSLFHVEFGELGVAVGTFDGIRLTKLPCPRSNTSIKCATKSVKRSYARAIPCGAQFLISKYCYNGLLFSDDIWWSGISDSCFGRRLSPSVGPDASLQSGGFLNNTQFSAIQNAFFHTERLSWITYIYKSHEHSPTRTSSNRVCTHIHFKFISSENKLILIPNAGFYFIPGALSLEEQCQWIKESLMSFPQPPNRTNHNAIYGPIEDLFVSAKEDKSDACTPQWKFVEELGESHGKDVSKSVSASVLLRKLRWSTLGLQFDWSKRSYNISLPHKKIPDALCQLAKRMAGPAMPCGVEFQPEAAIVNYFGLGDMLGGHLDDMEKDWSKPIVSMSLGCKAIFLLGGKSREDTPIAMFLRSGDLILMAGEARECFHGVPRIFTDAENAEICHLESHFAGEDDQHYLNYIRTSRININIRQVF</sequence>
<keyword evidence="8" id="KW-1185">Reference proteome</keyword>
<evidence type="ECO:0000259" key="6">
    <source>
        <dbReference type="PROSITE" id="PS51471"/>
    </source>
</evidence>
<gene>
    <name evidence="7" type="ORF">DH2020_003790</name>
</gene>
<evidence type="ECO:0000256" key="4">
    <source>
        <dbReference type="ARBA" id="ARBA00023002"/>
    </source>
</evidence>
<dbReference type="PANTHER" id="PTHR16557">
    <property type="entry name" value="ALKYLATED DNA REPAIR PROTEIN ALKB-RELATED"/>
    <property type="match status" value="1"/>
</dbReference>
<evidence type="ECO:0000256" key="1">
    <source>
        <dbReference type="ARBA" id="ARBA00007879"/>
    </source>
</evidence>
<evidence type="ECO:0000313" key="8">
    <source>
        <dbReference type="Proteomes" id="UP001318860"/>
    </source>
</evidence>
<dbReference type="InterPro" id="IPR027450">
    <property type="entry name" value="AlkB-like"/>
</dbReference>
<dbReference type="InterPro" id="IPR004574">
    <property type="entry name" value="Alkb"/>
</dbReference>
<dbReference type="Pfam" id="PF13532">
    <property type="entry name" value="2OG-FeII_Oxy_2"/>
    <property type="match status" value="1"/>
</dbReference>
<dbReference type="EMBL" id="JABTTQ020000003">
    <property type="protein sequence ID" value="KAK6160409.1"/>
    <property type="molecule type" value="Genomic_DNA"/>
</dbReference>
<dbReference type="PROSITE" id="PS51471">
    <property type="entry name" value="FE2OG_OXY"/>
    <property type="match status" value="1"/>
</dbReference>
<comment type="caution">
    <text evidence="7">The sequence shown here is derived from an EMBL/GenBank/DDBJ whole genome shotgun (WGS) entry which is preliminary data.</text>
</comment>
<keyword evidence="2" id="KW-0479">Metal-binding</keyword>
<evidence type="ECO:0000313" key="7">
    <source>
        <dbReference type="EMBL" id="KAK6160409.1"/>
    </source>
</evidence>
<dbReference type="Proteomes" id="UP001318860">
    <property type="component" value="Unassembled WGS sequence"/>
</dbReference>
<organism evidence="7 8">
    <name type="scientific">Rehmannia glutinosa</name>
    <name type="common">Chinese foxglove</name>
    <dbReference type="NCBI Taxonomy" id="99300"/>
    <lineage>
        <taxon>Eukaryota</taxon>
        <taxon>Viridiplantae</taxon>
        <taxon>Streptophyta</taxon>
        <taxon>Embryophyta</taxon>
        <taxon>Tracheophyta</taxon>
        <taxon>Spermatophyta</taxon>
        <taxon>Magnoliopsida</taxon>
        <taxon>eudicotyledons</taxon>
        <taxon>Gunneridae</taxon>
        <taxon>Pentapetalae</taxon>
        <taxon>asterids</taxon>
        <taxon>lamiids</taxon>
        <taxon>Lamiales</taxon>
        <taxon>Orobanchaceae</taxon>
        <taxon>Rehmannieae</taxon>
        <taxon>Rehmannia</taxon>
    </lineage>
</organism>
<dbReference type="SUPFAM" id="SSF51197">
    <property type="entry name" value="Clavaminate synthase-like"/>
    <property type="match status" value="1"/>
</dbReference>
<keyword evidence="3" id="KW-0223">Dioxygenase</keyword>
<dbReference type="Gene3D" id="2.60.120.590">
    <property type="entry name" value="Alpha-ketoglutarate-dependent dioxygenase AlkB-like"/>
    <property type="match status" value="1"/>
</dbReference>
<protein>
    <recommendedName>
        <fullName evidence="6">Fe2OG dioxygenase domain-containing protein</fullName>
    </recommendedName>
</protein>
<evidence type="ECO:0000256" key="5">
    <source>
        <dbReference type="ARBA" id="ARBA00023004"/>
    </source>
</evidence>